<dbReference type="InterPro" id="IPR050739">
    <property type="entry name" value="MFP"/>
</dbReference>
<evidence type="ECO:0000256" key="1">
    <source>
        <dbReference type="ARBA" id="ARBA00004167"/>
    </source>
</evidence>
<dbReference type="PANTHER" id="PTHR30386">
    <property type="entry name" value="MEMBRANE FUSION SUBUNIT OF EMRAB-TOLC MULTIDRUG EFFLUX PUMP"/>
    <property type="match status" value="1"/>
</dbReference>
<reference evidence="7 8" key="1">
    <citation type="submission" date="2018-06" db="EMBL/GenBank/DDBJ databases">
        <authorList>
            <consortium name="Pathogen Informatics"/>
            <person name="Doyle S."/>
        </authorList>
    </citation>
    <scope>NUCLEOTIDE SEQUENCE [LARGE SCALE GENOMIC DNA]</scope>
    <source>
        <strain evidence="7 8">NCTC11388</strain>
    </source>
</reference>
<keyword evidence="3 6" id="KW-1133">Transmembrane helix</keyword>
<keyword evidence="2 6" id="KW-0812">Transmembrane</keyword>
<feature type="transmembrane region" description="Helical" evidence="6">
    <location>
        <begin position="29"/>
        <end position="51"/>
    </location>
</feature>
<evidence type="ECO:0000256" key="2">
    <source>
        <dbReference type="ARBA" id="ARBA00022692"/>
    </source>
</evidence>
<evidence type="ECO:0000256" key="4">
    <source>
        <dbReference type="ARBA" id="ARBA00023136"/>
    </source>
</evidence>
<keyword evidence="5" id="KW-0175">Coiled coil</keyword>
<protein>
    <submittedName>
        <fullName evidence="7">Hemolysin secretion protein D, chromosomal</fullName>
    </submittedName>
</protein>
<evidence type="ECO:0000313" key="7">
    <source>
        <dbReference type="EMBL" id="SUJ19254.1"/>
    </source>
</evidence>
<dbReference type="GO" id="GO:0016020">
    <property type="term" value="C:membrane"/>
    <property type="evidence" value="ECO:0007669"/>
    <property type="project" value="UniProtKB-SubCell"/>
</dbReference>
<evidence type="ECO:0000256" key="5">
    <source>
        <dbReference type="SAM" id="Coils"/>
    </source>
</evidence>
<feature type="coiled-coil region" evidence="5">
    <location>
        <begin position="217"/>
        <end position="246"/>
    </location>
</feature>
<dbReference type="EMBL" id="UGYW01000002">
    <property type="protein sequence ID" value="SUJ19254.1"/>
    <property type="molecule type" value="Genomic_DNA"/>
</dbReference>
<dbReference type="RefSeq" id="WP_115170602.1">
    <property type="nucleotide sequence ID" value="NZ_UGYW01000002.1"/>
</dbReference>
<sequence>METKGNILENINLRSEQVQEVLETPPNWLIRWGSLVILSIILLFFSLACIIKYPEFITSPIIISSQNPPEKIEIRIDSRIEKLIAKDQQTVKKGDLLMVLESSADDKDIHQLKGILDSISTKHLSRFPLHLVSGFRLGEVQEDYNAFAKALEEEILFNSLQPYAAEEVTATKGITDYKERIANLKQQHILESSKYQLTEKNYKRSESLHREGVISALELENEKLKLLEAQKNFKNTEIAIAQLEETILNFRKLKSGADVNIVKEKTSYSSASILLLEKLKKSLRQWERNYLVYASIDGTLSYLQFLGEKQFVKAGTTLLSVLPNNRQITIGQMHIGAQNQGKIKTDQKVLIKLDNYKYQEYGIVKGKIKSIAMVQDKDSKYYVEVSLPEGLQTSYHKTLAFDKELSGTADIVTEELTLAERILSQLRSLLRYQDN</sequence>
<gene>
    <name evidence="7" type="primary">hlyD</name>
    <name evidence="7" type="ORF">NCTC11388_02861</name>
</gene>
<dbReference type="AlphaFoldDB" id="A0A380CEJ3"/>
<evidence type="ECO:0000256" key="3">
    <source>
        <dbReference type="ARBA" id="ARBA00022989"/>
    </source>
</evidence>
<dbReference type="PANTHER" id="PTHR30386:SF26">
    <property type="entry name" value="TRANSPORT PROTEIN COMB"/>
    <property type="match status" value="1"/>
</dbReference>
<comment type="subcellular location">
    <subcellularLocation>
        <location evidence="1">Membrane</location>
        <topology evidence="1">Single-pass membrane protein</topology>
    </subcellularLocation>
</comment>
<proteinExistence type="predicted"/>
<name>A0A380CEJ3_SPHSI</name>
<dbReference type="Proteomes" id="UP000254893">
    <property type="component" value="Unassembled WGS sequence"/>
</dbReference>
<evidence type="ECO:0000256" key="6">
    <source>
        <dbReference type="SAM" id="Phobius"/>
    </source>
</evidence>
<dbReference type="PRINTS" id="PR01490">
    <property type="entry name" value="RTXTOXIND"/>
</dbReference>
<evidence type="ECO:0000313" key="8">
    <source>
        <dbReference type="Proteomes" id="UP000254893"/>
    </source>
</evidence>
<organism evidence="7 8">
    <name type="scientific">Sphingobacterium spiritivorum</name>
    <name type="common">Flavobacterium spiritivorum</name>
    <dbReference type="NCBI Taxonomy" id="258"/>
    <lineage>
        <taxon>Bacteria</taxon>
        <taxon>Pseudomonadati</taxon>
        <taxon>Bacteroidota</taxon>
        <taxon>Sphingobacteriia</taxon>
        <taxon>Sphingobacteriales</taxon>
        <taxon>Sphingobacteriaceae</taxon>
        <taxon>Sphingobacterium</taxon>
    </lineage>
</organism>
<accession>A0A380CEJ3</accession>
<keyword evidence="4 6" id="KW-0472">Membrane</keyword>